<accession>A0A841C692</accession>
<dbReference type="RefSeq" id="WP_184846845.1">
    <property type="nucleotide sequence ID" value="NZ_JACHMN010000003.1"/>
</dbReference>
<keyword evidence="2" id="KW-1185">Reference proteome</keyword>
<proteinExistence type="predicted"/>
<dbReference type="EMBL" id="JACHMN010000003">
    <property type="protein sequence ID" value="MBB5874602.1"/>
    <property type="molecule type" value="Genomic_DNA"/>
</dbReference>
<dbReference type="Proteomes" id="UP000587527">
    <property type="component" value="Unassembled WGS sequence"/>
</dbReference>
<dbReference type="AlphaFoldDB" id="A0A841C692"/>
<reference evidence="1 2" key="1">
    <citation type="submission" date="2020-08" db="EMBL/GenBank/DDBJ databases">
        <title>Sequencing the genomes of 1000 actinobacteria strains.</title>
        <authorList>
            <person name="Klenk H.-P."/>
        </authorList>
    </citation>
    <scope>NUCLEOTIDE SEQUENCE [LARGE SCALE GENOMIC DNA]</scope>
    <source>
        <strain evidence="1 2">DSM 45362</strain>
    </source>
</reference>
<evidence type="ECO:0000313" key="1">
    <source>
        <dbReference type="EMBL" id="MBB5874602.1"/>
    </source>
</evidence>
<evidence type="ECO:0000313" key="2">
    <source>
        <dbReference type="Proteomes" id="UP000587527"/>
    </source>
</evidence>
<gene>
    <name evidence="1" type="ORF">F4553_008036</name>
</gene>
<comment type="caution">
    <text evidence="1">The sequence shown here is derived from an EMBL/GenBank/DDBJ whole genome shotgun (WGS) entry which is preliminary data.</text>
</comment>
<protein>
    <submittedName>
        <fullName evidence="1">Uncharacterized protein</fullName>
    </submittedName>
</protein>
<organism evidence="1 2">
    <name type="scientific">Allocatelliglobosispora scoriae</name>
    <dbReference type="NCBI Taxonomy" id="643052"/>
    <lineage>
        <taxon>Bacteria</taxon>
        <taxon>Bacillati</taxon>
        <taxon>Actinomycetota</taxon>
        <taxon>Actinomycetes</taxon>
        <taxon>Micromonosporales</taxon>
        <taxon>Micromonosporaceae</taxon>
        <taxon>Allocatelliglobosispora</taxon>
    </lineage>
</organism>
<name>A0A841C692_9ACTN</name>
<sequence length="243" mass="27115">MGSDWSWGLHFSDHRPPAAVSSEFIDLARRHGLSMRNESGTVTVFGDDGDHVFITEAETPTAVAAGMRHIALWLGEVDIFAHCQREPDQAGDGIRLSWSLDSVWCHRNPTPLADGYRHLHRRLTALWVDAAETLGALHGRVTDEWSIEQIWDMTDLMDDSMTPGQWPSWLGWWTYFGAAHVSGLPPLPLPRLQQHLQPTPSGGQILTLLVDPAAVDTIRYEQLHKVWLSSLPPPGNGDMYGMV</sequence>